<dbReference type="Proteomes" id="UP000724584">
    <property type="component" value="Unassembled WGS sequence"/>
</dbReference>
<reference evidence="1 2" key="1">
    <citation type="journal article" date="2021" name="Nat. Commun.">
        <title>Genetic determinants of endophytism in the Arabidopsis root mycobiome.</title>
        <authorList>
            <person name="Mesny F."/>
            <person name="Miyauchi S."/>
            <person name="Thiergart T."/>
            <person name="Pickel B."/>
            <person name="Atanasova L."/>
            <person name="Karlsson M."/>
            <person name="Huettel B."/>
            <person name="Barry K.W."/>
            <person name="Haridas S."/>
            <person name="Chen C."/>
            <person name="Bauer D."/>
            <person name="Andreopoulos W."/>
            <person name="Pangilinan J."/>
            <person name="LaButti K."/>
            <person name="Riley R."/>
            <person name="Lipzen A."/>
            <person name="Clum A."/>
            <person name="Drula E."/>
            <person name="Henrissat B."/>
            <person name="Kohler A."/>
            <person name="Grigoriev I.V."/>
            <person name="Martin F.M."/>
            <person name="Hacquard S."/>
        </authorList>
    </citation>
    <scope>NUCLEOTIDE SEQUENCE [LARGE SCALE GENOMIC DNA]</scope>
    <source>
        <strain evidence="1 2">MPI-SDFR-AT-0079</strain>
    </source>
</reference>
<comment type="caution">
    <text evidence="1">The sequence shown here is derived from an EMBL/GenBank/DDBJ whole genome shotgun (WGS) entry which is preliminary data.</text>
</comment>
<evidence type="ECO:0000313" key="2">
    <source>
        <dbReference type="Proteomes" id="UP000724584"/>
    </source>
</evidence>
<evidence type="ECO:0000313" key="1">
    <source>
        <dbReference type="EMBL" id="KAH6637288.1"/>
    </source>
</evidence>
<keyword evidence="2" id="KW-1185">Reference proteome</keyword>
<gene>
    <name evidence="1" type="ORF">F5144DRAFT_647404</name>
</gene>
<accession>A0ACB7PG76</accession>
<organism evidence="1 2">
    <name type="scientific">Chaetomium tenue</name>
    <dbReference type="NCBI Taxonomy" id="1854479"/>
    <lineage>
        <taxon>Eukaryota</taxon>
        <taxon>Fungi</taxon>
        <taxon>Dikarya</taxon>
        <taxon>Ascomycota</taxon>
        <taxon>Pezizomycotina</taxon>
        <taxon>Sordariomycetes</taxon>
        <taxon>Sordariomycetidae</taxon>
        <taxon>Sordariales</taxon>
        <taxon>Chaetomiaceae</taxon>
        <taxon>Chaetomium</taxon>
    </lineage>
</organism>
<protein>
    <submittedName>
        <fullName evidence="1">Uncharacterized protein</fullName>
    </submittedName>
</protein>
<sequence>MITSMGSRALLARSSLVLLQHMPHIIRFSKTAPPPTQTTKPSELNVNSVTLSRNPNTINSFFATKITQYKPMMADFPPDSRAPSNAGGAPTNAPITAGPSRPSCPSDPSGAGLGGSASGTMPVRVSSLGNSRLPIRAHTSASAASLSTDAASSPGAPATSAAAADRATTQFPPWTRPLEEGRAEVLGFVGKLKAGNRASPVDVARRRKNVCSFLWHLEFGLGEPTPAVKGYPHRVDEALRALTREENSGYIPEQVSRWAATITAKLERDNWGVRTPSNTATNNQTSNVSNGNNNNRHRGNGNNNNTANNIGEAEEDDEDDAAPTPAPILAAAAVTTPAFHLPPPNHPIWGTAGIMHGIYLQQGARRRSYAVDPRYAHQRRPADVFGANGLTPGDWWPLQIAAFFAGAHGSHIKGIFGSPTAGAYSVVVSGAAAAYHGQNGDRDRGGVVYYSADSPARNDVAAPSADTRALLRSERTRVPVRVLRSAGRHGREWGPAVGIRYDGLYVVDGRSRVANGQGGHFWRFVVRRVAGQTPTLDQLRATVPSEQQKRDGSLVKEGY</sequence>
<proteinExistence type="predicted"/>
<dbReference type="EMBL" id="JAGIZQ010000003">
    <property type="protein sequence ID" value="KAH6637288.1"/>
    <property type="molecule type" value="Genomic_DNA"/>
</dbReference>
<name>A0ACB7PG76_9PEZI</name>